<dbReference type="GO" id="GO:0043626">
    <property type="term" value="C:PCNA complex"/>
    <property type="evidence" value="ECO:0007669"/>
    <property type="project" value="TreeGrafter"/>
</dbReference>
<dbReference type="Proteomes" id="UP000000226">
    <property type="component" value="Chromosome 3"/>
</dbReference>
<dbReference type="GO" id="GO:0003677">
    <property type="term" value="F:DNA binding"/>
    <property type="evidence" value="ECO:0007669"/>
    <property type="project" value="UniProtKB-KW"/>
</dbReference>
<keyword evidence="4" id="KW-1185">Reference proteome</keyword>
<dbReference type="GO" id="GO:0019985">
    <property type="term" value="P:translesion synthesis"/>
    <property type="evidence" value="ECO:0007669"/>
    <property type="project" value="TreeGrafter"/>
</dbReference>
<dbReference type="InterPro" id="IPR046938">
    <property type="entry name" value="DNA_clamp_sf"/>
</dbReference>
<dbReference type="eggNOG" id="KOG1636">
    <property type="taxonomic scope" value="Eukaryota"/>
</dbReference>
<dbReference type="InterPro" id="IPR000730">
    <property type="entry name" value="Pr_cel_nuc_antig"/>
</dbReference>
<evidence type="ECO:0000313" key="3">
    <source>
        <dbReference type="EMBL" id="ESW28566.1"/>
    </source>
</evidence>
<feature type="domain" description="Proliferating cell nuclear antigen PCNA N-terminal" evidence="2">
    <location>
        <begin position="2"/>
        <end position="106"/>
    </location>
</feature>
<evidence type="ECO:0000259" key="2">
    <source>
        <dbReference type="Pfam" id="PF00705"/>
    </source>
</evidence>
<evidence type="ECO:0000256" key="1">
    <source>
        <dbReference type="ARBA" id="ARBA00023125"/>
    </source>
</evidence>
<dbReference type="InterPro" id="IPR022648">
    <property type="entry name" value="Pr_cel_nuc_antig_N"/>
</dbReference>
<proteinExistence type="predicted"/>
<dbReference type="PANTHER" id="PTHR11352">
    <property type="entry name" value="PROLIFERATING CELL NUCLEAR ANTIGEN"/>
    <property type="match status" value="1"/>
</dbReference>
<dbReference type="Pfam" id="PF00705">
    <property type="entry name" value="PCNA_N"/>
    <property type="match status" value="1"/>
</dbReference>
<dbReference type="Gramene" id="ESW28566">
    <property type="protein sequence ID" value="ESW28566"/>
    <property type="gene ID" value="PHAVU_003G297300g"/>
</dbReference>
<dbReference type="GO" id="GO:0006298">
    <property type="term" value="P:mismatch repair"/>
    <property type="evidence" value="ECO:0007669"/>
    <property type="project" value="TreeGrafter"/>
</dbReference>
<name>V7CI37_PHAVU</name>
<dbReference type="Gene3D" id="3.70.10.10">
    <property type="match status" value="1"/>
</dbReference>
<protein>
    <recommendedName>
        <fullName evidence="2">Proliferating cell nuclear antigen PCNA N-terminal domain-containing protein</fullName>
    </recommendedName>
</protein>
<dbReference type="PANTHER" id="PTHR11352:SF0">
    <property type="entry name" value="PROLIFERATING CELL NUCLEAR ANTIGEN"/>
    <property type="match status" value="1"/>
</dbReference>
<accession>V7CI37</accession>
<dbReference type="GO" id="GO:0006275">
    <property type="term" value="P:regulation of DNA replication"/>
    <property type="evidence" value="ECO:0007669"/>
    <property type="project" value="InterPro"/>
</dbReference>
<organism evidence="3 4">
    <name type="scientific">Phaseolus vulgaris</name>
    <name type="common">Kidney bean</name>
    <name type="synonym">French bean</name>
    <dbReference type="NCBI Taxonomy" id="3885"/>
    <lineage>
        <taxon>Eukaryota</taxon>
        <taxon>Viridiplantae</taxon>
        <taxon>Streptophyta</taxon>
        <taxon>Embryophyta</taxon>
        <taxon>Tracheophyta</taxon>
        <taxon>Spermatophyta</taxon>
        <taxon>Magnoliopsida</taxon>
        <taxon>eudicotyledons</taxon>
        <taxon>Gunneridae</taxon>
        <taxon>Pentapetalae</taxon>
        <taxon>rosids</taxon>
        <taxon>fabids</taxon>
        <taxon>Fabales</taxon>
        <taxon>Fabaceae</taxon>
        <taxon>Papilionoideae</taxon>
        <taxon>50 kb inversion clade</taxon>
        <taxon>NPAAA clade</taxon>
        <taxon>indigoferoid/millettioid clade</taxon>
        <taxon>Phaseoleae</taxon>
        <taxon>Phaseolus</taxon>
    </lineage>
</organism>
<sequence>MMKELVEVASFYCFSSGGIFFDTMDSDNLIVNFTLRSRGFVHYRCDRDIIMDMDVNSLVGVLNYADDDDTITIKVDDSSNIVKFTIENPTQDKISHSEMRLVLMDIAKPGMILPNADLEYEYKPWIYNNIICTIGSVEVVITVNKKYVTFSDQESDGFGPAEYICRENTLPNVIIIIIIKDHRTR</sequence>
<dbReference type="OrthoDB" id="534348at2759"/>
<dbReference type="SUPFAM" id="SSF55979">
    <property type="entry name" value="DNA clamp"/>
    <property type="match status" value="1"/>
</dbReference>
<gene>
    <name evidence="3" type="ORF">PHAVU_003G297300g</name>
</gene>
<dbReference type="EMBL" id="CM002290">
    <property type="protein sequence ID" value="ESW28566.1"/>
    <property type="molecule type" value="Genomic_DNA"/>
</dbReference>
<dbReference type="GO" id="GO:0030337">
    <property type="term" value="F:DNA polymerase processivity factor activity"/>
    <property type="evidence" value="ECO:0007669"/>
    <property type="project" value="InterPro"/>
</dbReference>
<evidence type="ECO:0000313" key="4">
    <source>
        <dbReference type="Proteomes" id="UP000000226"/>
    </source>
</evidence>
<reference evidence="4" key="1">
    <citation type="journal article" date="2014" name="Nat. Genet.">
        <title>A reference genome for common bean and genome-wide analysis of dual domestications.</title>
        <authorList>
            <person name="Schmutz J."/>
            <person name="McClean P.E."/>
            <person name="Mamidi S."/>
            <person name="Wu G.A."/>
            <person name="Cannon S.B."/>
            <person name="Grimwood J."/>
            <person name="Jenkins J."/>
            <person name="Shu S."/>
            <person name="Song Q."/>
            <person name="Chavarro C."/>
            <person name="Torres-Torres M."/>
            <person name="Geffroy V."/>
            <person name="Moghaddam S.M."/>
            <person name="Gao D."/>
            <person name="Abernathy B."/>
            <person name="Barry K."/>
            <person name="Blair M."/>
            <person name="Brick M.A."/>
            <person name="Chovatia M."/>
            <person name="Gepts P."/>
            <person name="Goodstein D.M."/>
            <person name="Gonzales M."/>
            <person name="Hellsten U."/>
            <person name="Hyten D.L."/>
            <person name="Jia G."/>
            <person name="Kelly J.D."/>
            <person name="Kudrna D."/>
            <person name="Lee R."/>
            <person name="Richard M.M."/>
            <person name="Miklas P.N."/>
            <person name="Osorno J.M."/>
            <person name="Rodrigues J."/>
            <person name="Thareau V."/>
            <person name="Urrea C.A."/>
            <person name="Wang M."/>
            <person name="Yu Y."/>
            <person name="Zhang M."/>
            <person name="Wing R.A."/>
            <person name="Cregan P.B."/>
            <person name="Rokhsar D.S."/>
            <person name="Jackson S.A."/>
        </authorList>
    </citation>
    <scope>NUCLEOTIDE SEQUENCE [LARGE SCALE GENOMIC DNA]</scope>
    <source>
        <strain evidence="4">cv. G19833</strain>
    </source>
</reference>
<dbReference type="SMR" id="V7CI37"/>
<dbReference type="GO" id="GO:0006272">
    <property type="term" value="P:leading strand elongation"/>
    <property type="evidence" value="ECO:0007669"/>
    <property type="project" value="TreeGrafter"/>
</dbReference>
<dbReference type="STRING" id="3885.V7CI37"/>
<keyword evidence="1" id="KW-0238">DNA-binding</keyword>
<dbReference type="AlphaFoldDB" id="V7CI37"/>